<evidence type="ECO:0000313" key="3">
    <source>
        <dbReference type="Proteomes" id="UP000324222"/>
    </source>
</evidence>
<organism evidence="2 3">
    <name type="scientific">Portunus trituberculatus</name>
    <name type="common">Swimming crab</name>
    <name type="synonym">Neptunus trituberculatus</name>
    <dbReference type="NCBI Taxonomy" id="210409"/>
    <lineage>
        <taxon>Eukaryota</taxon>
        <taxon>Metazoa</taxon>
        <taxon>Ecdysozoa</taxon>
        <taxon>Arthropoda</taxon>
        <taxon>Crustacea</taxon>
        <taxon>Multicrustacea</taxon>
        <taxon>Malacostraca</taxon>
        <taxon>Eumalacostraca</taxon>
        <taxon>Eucarida</taxon>
        <taxon>Decapoda</taxon>
        <taxon>Pleocyemata</taxon>
        <taxon>Brachyura</taxon>
        <taxon>Eubrachyura</taxon>
        <taxon>Portunoidea</taxon>
        <taxon>Portunidae</taxon>
        <taxon>Portuninae</taxon>
        <taxon>Portunus</taxon>
    </lineage>
</organism>
<keyword evidence="3" id="KW-1185">Reference proteome</keyword>
<evidence type="ECO:0000313" key="2">
    <source>
        <dbReference type="EMBL" id="MPC90715.1"/>
    </source>
</evidence>
<gene>
    <name evidence="2" type="ORF">E2C01_085712</name>
</gene>
<feature type="compositionally biased region" description="Polar residues" evidence="1">
    <location>
        <begin position="93"/>
        <end position="105"/>
    </location>
</feature>
<evidence type="ECO:0000256" key="1">
    <source>
        <dbReference type="SAM" id="MobiDB-lite"/>
    </source>
</evidence>
<sequence>MYKIVKHMILMLNTELEESGWHQNITKDHSNSEGGDQEGWSCVFLSSVDHRAMNAVAPKDSYPVPRPVDTLLVDTCWFSSLGLPSSVAKDRPNSTFTQGQGLLVS</sequence>
<comment type="caution">
    <text evidence="2">The sequence shown here is derived from an EMBL/GenBank/DDBJ whole genome shotgun (WGS) entry which is preliminary data.</text>
</comment>
<dbReference type="Proteomes" id="UP000324222">
    <property type="component" value="Unassembled WGS sequence"/>
</dbReference>
<proteinExistence type="predicted"/>
<dbReference type="AlphaFoldDB" id="A0A5B7J7L3"/>
<accession>A0A5B7J7L3</accession>
<protein>
    <submittedName>
        <fullName evidence="2">Uncharacterized protein</fullName>
    </submittedName>
</protein>
<name>A0A5B7J7L3_PORTR</name>
<reference evidence="2 3" key="1">
    <citation type="submission" date="2019-05" db="EMBL/GenBank/DDBJ databases">
        <title>Another draft genome of Portunus trituberculatus and its Hox gene families provides insights of decapod evolution.</title>
        <authorList>
            <person name="Jeong J.-H."/>
            <person name="Song I."/>
            <person name="Kim S."/>
            <person name="Choi T."/>
            <person name="Kim D."/>
            <person name="Ryu S."/>
            <person name="Kim W."/>
        </authorList>
    </citation>
    <scope>NUCLEOTIDE SEQUENCE [LARGE SCALE GENOMIC DNA]</scope>
    <source>
        <tissue evidence="2">Muscle</tissue>
    </source>
</reference>
<dbReference type="EMBL" id="VSRR010085323">
    <property type="protein sequence ID" value="MPC90715.1"/>
    <property type="molecule type" value="Genomic_DNA"/>
</dbReference>
<feature type="region of interest" description="Disordered" evidence="1">
    <location>
        <begin position="83"/>
        <end position="105"/>
    </location>
</feature>